<dbReference type="Pfam" id="PF12799">
    <property type="entry name" value="LRR_4"/>
    <property type="match status" value="1"/>
</dbReference>
<dbReference type="Pfam" id="PF13855">
    <property type="entry name" value="LRR_8"/>
    <property type="match status" value="1"/>
</dbReference>
<dbReference type="SMART" id="SM00369">
    <property type="entry name" value="LRR_TYP"/>
    <property type="match status" value="8"/>
</dbReference>
<evidence type="ECO:0000256" key="4">
    <source>
        <dbReference type="SAM" id="Coils"/>
    </source>
</evidence>
<dbReference type="SUPFAM" id="SSF52058">
    <property type="entry name" value="L domain-like"/>
    <property type="match status" value="2"/>
</dbReference>
<evidence type="ECO:0000256" key="5">
    <source>
        <dbReference type="SAM" id="MobiDB-lite"/>
    </source>
</evidence>
<dbReference type="Gene3D" id="3.80.10.10">
    <property type="entry name" value="Ribonuclease Inhibitor"/>
    <property type="match status" value="6"/>
</dbReference>
<keyword evidence="3" id="KW-0378">Hydrolase</keyword>
<keyword evidence="4" id="KW-0175">Coiled coil</keyword>
<sequence>MTLLVRQFSCKHYDTACTPSFVIFAHCLTRLNDKSLCAISLITSIFSHDYVMGWLCAKKIEIFDIRSAFRTNSLPGSGSSSANNSLGRSLRNDLLVAADSVTNAMSTLVRELNSDVLWNVCDAPPVNVSWWLADSDQEDHSHNSGRFLRKPLDFEAGEDGDDSSGGGNSWREELQRRYQQENDFLAELRARNVNMSQTERTPAASSNEQEQDRGDREEAEGGKEDENETDWSEAVKRWIEQKISAPQLYEDNFDYEMPLEKGEFSIVEFDIDRSAPTAFLASKPLLSTMIRLKEENVLAKVRSKEIKKRQELYFFRENLALHDICSTKLNVCKLVIIGQQPDVISLNVLSKLVYLQELWLIECKLKDISSLKECTKLEKLYVYSNEIEQIPNLSRIPRLAILSLSGNNIDRLTNIGKLEYLRELNLADNKLKRLPNVFTKNCNLKYVNLAGNRLYRIKDVKSLRPLEKLESVVFSDPLYGDCPIVRLCNYRSYVVYWLNRVNRLDHYPVQDAERHWIDSFFKYARLYHFPNKLTRDTKLKSLKDMYEKFQEKEKRLKKLLHEVGTLRLQPKSSQVTPEETGKDLIALEGRALSLVEYQDKRLKEREEMASLCFQITCRQLKLHMRHCGNVYLREYNNNGEGLMKICQTTLEKSLCPIANDVTGITGILLYRVTEVFHKEISEYRIWNYQMEDLCKNEKCSRLLAIVPGVRSIREWPMSVLKGGFYNQKRIRLTNCSAIADPKFHENISKREKDPPDPCEKRRVSILLRVPFHRCTVTERYTDGFHRSKARQRETVHRPCQVYVLTRANLSDAIFVAEYEYVFENDPIEENDRREEMQGTTHSAASSFERLTKRKISLCLRIDEEKLLTLRKISLAGQGIKGLLEDSIELPNLRELDLSYNRLDEFPNWRMIAHVKKMNVSFNDIRSIKMKEKLSALEELDISWNSLTKCRKSLETLKTFAPSLKTLNLERNPFSDIVQRDKIVLLTGIYFPSRTEVRNLGLLDPKVFGLKVARNALAELYDRHPTISISHSPIGRVHLKKPSVHLVRLHLIDNCITDLDGLTQEHFPKLKYLDLTNNLITSLRPMGSYNTIIEFYCAHNDIRRLQEIENLKSWQKLQVVDLSYNPDESAISYKNFLIFHLVDLKYVSGQWVEKSSIAEARNVLGNILDQTMLLTMNLAPKLTNVRQLDVVRCSIRKINLPSNLLPHLESLDLSRNHIISLENLNALPKLKTLRMSYNRLETLHLDRSNESDGFPNLSTLYLDHNRIGSVTLTDDSHIFPTLKHLFLHHNRLANVYGLRQNSTLEILIIDHNEIETMDVDSFHENNNIACLSIESNKIQDLRFVKRLQSLRKLHVADNLIANENELDNLTLLTNLEELTLLGNPLSETVNYYKFALRSLAKIKRQDSNVNKNSKNNNNNVISQDKKLSPISDMELQRITEELFQRDSCCIYKNITVSYQGWIKGDNITDNAPKPLLKVSSNVSSHPTIKKLSNLFDNYELDIRQTEVVTRQESKEEDEFIDALVSSDVTTAVMNFLATKGYFAMNPQTYKTVLKSIWFHLYSRIKGSIGSSGFEHVFLVEKKKDNSIVGLHNWIFFAKQESLNNLNYLGYGRKVLFDNKAALAKLHFNYKEQYKASTMFIGTLPELDVAIYTLCFYARPNAKCRVSFAGHKFNVQTYTWQRDNQNFVGAAFPLV</sequence>
<evidence type="ECO:0000259" key="6">
    <source>
        <dbReference type="PROSITE" id="PS51959"/>
    </source>
</evidence>
<dbReference type="SUPFAM" id="SSF52075">
    <property type="entry name" value="Outer arm dynein light chain 1"/>
    <property type="match status" value="1"/>
</dbReference>
<evidence type="ECO:0000313" key="7">
    <source>
        <dbReference type="EMBL" id="KAF7407084.1"/>
    </source>
</evidence>
<name>A0A834KLN7_VESPE</name>
<keyword evidence="8" id="KW-1185">Reference proteome</keyword>
<dbReference type="PANTHER" id="PTHR46652:SF3">
    <property type="entry name" value="LEUCINE-RICH REPEAT-CONTAINING PROTEIN 9"/>
    <property type="match status" value="1"/>
</dbReference>
<keyword evidence="2" id="KW-0677">Repeat</keyword>
<feature type="compositionally biased region" description="Basic and acidic residues" evidence="5">
    <location>
        <begin position="210"/>
        <end position="224"/>
    </location>
</feature>
<evidence type="ECO:0000256" key="3">
    <source>
        <dbReference type="ARBA" id="ARBA00022801"/>
    </source>
</evidence>
<accession>A0A834KLN7</accession>
<dbReference type="SMART" id="SM00364">
    <property type="entry name" value="LRR_BAC"/>
    <property type="match status" value="5"/>
</dbReference>
<dbReference type="Pfam" id="PF14580">
    <property type="entry name" value="LRR_9"/>
    <property type="match status" value="1"/>
</dbReference>
<dbReference type="GO" id="GO:0016787">
    <property type="term" value="F:hydrolase activity"/>
    <property type="evidence" value="ECO:0007669"/>
    <property type="project" value="UniProtKB-KW"/>
</dbReference>
<evidence type="ECO:0000313" key="8">
    <source>
        <dbReference type="Proteomes" id="UP000600918"/>
    </source>
</evidence>
<gene>
    <name evidence="7" type="ORF">H0235_014740</name>
</gene>
<dbReference type="EMBL" id="JACSDY010000015">
    <property type="protein sequence ID" value="KAF7407084.1"/>
    <property type="molecule type" value="Genomic_DNA"/>
</dbReference>
<proteinExistence type="predicted"/>
<dbReference type="PANTHER" id="PTHR46652">
    <property type="entry name" value="LEUCINE-RICH REPEAT AND IQ DOMAIN-CONTAINING PROTEIN 1-RELATED"/>
    <property type="match status" value="1"/>
</dbReference>
<dbReference type="Pfam" id="PF00560">
    <property type="entry name" value="LRR_1"/>
    <property type="match status" value="1"/>
</dbReference>
<dbReference type="Proteomes" id="UP000600918">
    <property type="component" value="Unassembled WGS sequence"/>
</dbReference>
<dbReference type="InterPro" id="IPR050836">
    <property type="entry name" value="SDS22/Internalin_LRR"/>
</dbReference>
<feature type="region of interest" description="Disordered" evidence="5">
    <location>
        <begin position="194"/>
        <end position="231"/>
    </location>
</feature>
<feature type="domain" description="EndoU" evidence="6">
    <location>
        <begin position="1430"/>
        <end position="1693"/>
    </location>
</feature>
<dbReference type="InterPro" id="IPR032675">
    <property type="entry name" value="LRR_dom_sf"/>
</dbReference>
<evidence type="ECO:0000256" key="2">
    <source>
        <dbReference type="ARBA" id="ARBA00022737"/>
    </source>
</evidence>
<dbReference type="InterPro" id="IPR003591">
    <property type="entry name" value="Leu-rich_rpt_typical-subtyp"/>
</dbReference>
<dbReference type="InterPro" id="IPR001611">
    <property type="entry name" value="Leu-rich_rpt"/>
</dbReference>
<dbReference type="SMART" id="SM00365">
    <property type="entry name" value="LRR_SD22"/>
    <property type="match status" value="8"/>
</dbReference>
<dbReference type="CDD" id="cd21159">
    <property type="entry name" value="XendoU"/>
    <property type="match status" value="1"/>
</dbReference>
<reference evidence="7" key="1">
    <citation type="journal article" date="2020" name="G3 (Bethesda)">
        <title>High-Quality Assemblies for Three Invasive Social Wasps from the &lt;i&gt;Vespula&lt;/i&gt; Genus.</title>
        <authorList>
            <person name="Harrop T.W.R."/>
            <person name="Guhlin J."/>
            <person name="McLaughlin G.M."/>
            <person name="Permina E."/>
            <person name="Stockwell P."/>
            <person name="Gilligan J."/>
            <person name="Le Lec M.F."/>
            <person name="Gruber M.A.M."/>
            <person name="Quinn O."/>
            <person name="Lovegrove M."/>
            <person name="Duncan E.J."/>
            <person name="Remnant E.J."/>
            <person name="Van Eeckhoven J."/>
            <person name="Graham B."/>
            <person name="Knapp R.A."/>
            <person name="Langford K.W."/>
            <person name="Kronenberg Z."/>
            <person name="Press M.O."/>
            <person name="Eacker S.M."/>
            <person name="Wilson-Rankin E.E."/>
            <person name="Purcell J."/>
            <person name="Lester P.J."/>
            <person name="Dearden P.K."/>
        </authorList>
    </citation>
    <scope>NUCLEOTIDE SEQUENCE</scope>
    <source>
        <strain evidence="7">Volc-1</strain>
    </source>
</reference>
<dbReference type="InterPro" id="IPR037227">
    <property type="entry name" value="EndoU-like"/>
</dbReference>
<keyword evidence="1" id="KW-0433">Leucine-rich repeat</keyword>
<evidence type="ECO:0000256" key="1">
    <source>
        <dbReference type="ARBA" id="ARBA00022614"/>
    </source>
</evidence>
<dbReference type="PROSITE" id="PS51959">
    <property type="entry name" value="ENDOU"/>
    <property type="match status" value="1"/>
</dbReference>
<organism evidence="7 8">
    <name type="scientific">Vespula pensylvanica</name>
    <name type="common">Western yellow jacket</name>
    <name type="synonym">Wasp</name>
    <dbReference type="NCBI Taxonomy" id="30213"/>
    <lineage>
        <taxon>Eukaryota</taxon>
        <taxon>Metazoa</taxon>
        <taxon>Ecdysozoa</taxon>
        <taxon>Arthropoda</taxon>
        <taxon>Hexapoda</taxon>
        <taxon>Insecta</taxon>
        <taxon>Pterygota</taxon>
        <taxon>Neoptera</taxon>
        <taxon>Endopterygota</taxon>
        <taxon>Hymenoptera</taxon>
        <taxon>Apocrita</taxon>
        <taxon>Aculeata</taxon>
        <taxon>Vespoidea</taxon>
        <taxon>Vespidae</taxon>
        <taxon>Vespinae</taxon>
        <taxon>Vespula</taxon>
    </lineage>
</organism>
<dbReference type="PROSITE" id="PS51450">
    <property type="entry name" value="LRR"/>
    <property type="match status" value="8"/>
</dbReference>
<feature type="coiled-coil region" evidence="4">
    <location>
        <begin position="539"/>
        <end position="569"/>
    </location>
</feature>
<dbReference type="GO" id="GO:0004521">
    <property type="term" value="F:RNA endonuclease activity"/>
    <property type="evidence" value="ECO:0007669"/>
    <property type="project" value="InterPro"/>
</dbReference>
<protein>
    <recommendedName>
        <fullName evidence="6">EndoU domain-containing protein</fullName>
    </recommendedName>
</protein>
<comment type="caution">
    <text evidence="7">The sequence shown here is derived from an EMBL/GenBank/DDBJ whole genome shotgun (WGS) entry which is preliminary data.</text>
</comment>
<dbReference type="SUPFAM" id="SSF142877">
    <property type="entry name" value="EndoU-like"/>
    <property type="match status" value="1"/>
</dbReference>
<feature type="compositionally biased region" description="Polar residues" evidence="5">
    <location>
        <begin position="194"/>
        <end position="206"/>
    </location>
</feature>
<dbReference type="InterPro" id="IPR018998">
    <property type="entry name" value="EndoU_C"/>
</dbReference>
<dbReference type="InterPro" id="IPR025875">
    <property type="entry name" value="Leu-rich_rpt_4"/>
</dbReference>
<dbReference type="Pfam" id="PF09412">
    <property type="entry name" value="XendoU"/>
    <property type="match status" value="1"/>
</dbReference>